<dbReference type="Proteomes" id="UP000091820">
    <property type="component" value="Unassembled WGS sequence"/>
</dbReference>
<dbReference type="Gene3D" id="3.30.160.60">
    <property type="entry name" value="Classic Zinc Finger"/>
    <property type="match status" value="1"/>
</dbReference>
<dbReference type="InterPro" id="IPR036236">
    <property type="entry name" value="Znf_C2H2_sf"/>
</dbReference>
<evidence type="ECO:0000256" key="5">
    <source>
        <dbReference type="PROSITE-ProRule" id="PRU00042"/>
    </source>
</evidence>
<sequence length="94" mass="10669">MTDSAGNYKENTETVAADDDEEARIIDRRKLNLKSSEGNDDSSSLISDDSGHLNHHLGFFPFKCKICIKSFTLRSLLMQHLQKVHRIEGCNYNP</sequence>
<accession>A0A1A9WT46</accession>
<keyword evidence="2" id="KW-0677">Repeat</keyword>
<reference evidence="9" key="1">
    <citation type="submission" date="2014-03" db="EMBL/GenBank/DDBJ databases">
        <authorList>
            <person name="Aksoy S."/>
            <person name="Warren W."/>
            <person name="Wilson R.K."/>
        </authorList>
    </citation>
    <scope>NUCLEOTIDE SEQUENCE [LARGE SCALE GENOMIC DNA]</scope>
    <source>
        <strain evidence="9">IAEA</strain>
    </source>
</reference>
<dbReference type="VEuPathDB" id="VectorBase:GBRI030992"/>
<organism evidence="8 9">
    <name type="scientific">Glossina brevipalpis</name>
    <dbReference type="NCBI Taxonomy" id="37001"/>
    <lineage>
        <taxon>Eukaryota</taxon>
        <taxon>Metazoa</taxon>
        <taxon>Ecdysozoa</taxon>
        <taxon>Arthropoda</taxon>
        <taxon>Hexapoda</taxon>
        <taxon>Insecta</taxon>
        <taxon>Pterygota</taxon>
        <taxon>Neoptera</taxon>
        <taxon>Endopterygota</taxon>
        <taxon>Diptera</taxon>
        <taxon>Brachycera</taxon>
        <taxon>Muscomorpha</taxon>
        <taxon>Hippoboscoidea</taxon>
        <taxon>Glossinidae</taxon>
        <taxon>Glossina</taxon>
    </lineage>
</organism>
<dbReference type="AlphaFoldDB" id="A0A1A9WT46"/>
<dbReference type="PROSITE" id="PS00028">
    <property type="entry name" value="ZINC_FINGER_C2H2_1"/>
    <property type="match status" value="1"/>
</dbReference>
<dbReference type="GO" id="GO:0008270">
    <property type="term" value="F:zinc ion binding"/>
    <property type="evidence" value="ECO:0007669"/>
    <property type="project" value="UniProtKB-KW"/>
</dbReference>
<reference evidence="8" key="2">
    <citation type="submission" date="2020-05" db="UniProtKB">
        <authorList>
            <consortium name="EnsemblMetazoa"/>
        </authorList>
    </citation>
    <scope>IDENTIFICATION</scope>
    <source>
        <strain evidence="8">IAEA</strain>
    </source>
</reference>
<dbReference type="EnsemblMetazoa" id="GBRI030992-RA">
    <property type="protein sequence ID" value="GBRI030992-PA"/>
    <property type="gene ID" value="GBRI030992"/>
</dbReference>
<evidence type="ECO:0000256" key="1">
    <source>
        <dbReference type="ARBA" id="ARBA00022723"/>
    </source>
</evidence>
<evidence type="ECO:0000313" key="8">
    <source>
        <dbReference type="EnsemblMetazoa" id="GBRI030992-PA"/>
    </source>
</evidence>
<dbReference type="SUPFAM" id="SSF57667">
    <property type="entry name" value="beta-beta-alpha zinc fingers"/>
    <property type="match status" value="1"/>
</dbReference>
<protein>
    <recommendedName>
        <fullName evidence="7">C2H2-type domain-containing protein</fullName>
    </recommendedName>
</protein>
<evidence type="ECO:0000259" key="7">
    <source>
        <dbReference type="PROSITE" id="PS50157"/>
    </source>
</evidence>
<keyword evidence="9" id="KW-1185">Reference proteome</keyword>
<evidence type="ECO:0000256" key="3">
    <source>
        <dbReference type="ARBA" id="ARBA00022771"/>
    </source>
</evidence>
<keyword evidence="4" id="KW-0862">Zinc</keyword>
<evidence type="ECO:0000313" key="9">
    <source>
        <dbReference type="Proteomes" id="UP000091820"/>
    </source>
</evidence>
<feature type="domain" description="C2H2-type" evidence="7">
    <location>
        <begin position="62"/>
        <end position="85"/>
    </location>
</feature>
<keyword evidence="3 5" id="KW-0863">Zinc-finger</keyword>
<evidence type="ECO:0000256" key="2">
    <source>
        <dbReference type="ARBA" id="ARBA00022737"/>
    </source>
</evidence>
<dbReference type="GO" id="GO:0005634">
    <property type="term" value="C:nucleus"/>
    <property type="evidence" value="ECO:0007669"/>
    <property type="project" value="UniProtKB-ARBA"/>
</dbReference>
<evidence type="ECO:0000256" key="6">
    <source>
        <dbReference type="SAM" id="MobiDB-lite"/>
    </source>
</evidence>
<dbReference type="FunFam" id="3.30.160.60:FF:000340">
    <property type="entry name" value="zinc finger protein 473 isoform X1"/>
    <property type="match status" value="1"/>
</dbReference>
<dbReference type="InterPro" id="IPR013087">
    <property type="entry name" value="Znf_C2H2_type"/>
</dbReference>
<keyword evidence="1" id="KW-0479">Metal-binding</keyword>
<dbReference type="PROSITE" id="PS50157">
    <property type="entry name" value="ZINC_FINGER_C2H2_2"/>
    <property type="match status" value="1"/>
</dbReference>
<proteinExistence type="predicted"/>
<name>A0A1A9WT46_9MUSC</name>
<feature type="region of interest" description="Disordered" evidence="6">
    <location>
        <begin position="1"/>
        <end position="21"/>
    </location>
</feature>
<evidence type="ECO:0000256" key="4">
    <source>
        <dbReference type="ARBA" id="ARBA00022833"/>
    </source>
</evidence>